<name>A0A9X7VYR2_9BACL</name>
<dbReference type="InterPro" id="IPR051201">
    <property type="entry name" value="Chloro_Bact_Ser_Proteases"/>
</dbReference>
<dbReference type="InterPro" id="IPR001940">
    <property type="entry name" value="Peptidase_S1C"/>
</dbReference>
<keyword evidence="4" id="KW-0812">Transmembrane</keyword>
<dbReference type="Proteomes" id="UP000663505">
    <property type="component" value="Chromosome"/>
</dbReference>
<feature type="domain" description="Fibronectin type-III" evidence="5">
    <location>
        <begin position="71"/>
        <end position="160"/>
    </location>
</feature>
<proteinExistence type="predicted"/>
<dbReference type="PANTHER" id="PTHR43343">
    <property type="entry name" value="PEPTIDASE S12"/>
    <property type="match status" value="1"/>
</dbReference>
<dbReference type="RefSeq" id="WP_206656907.1">
    <property type="nucleotide sequence ID" value="NZ_CP071182.1"/>
</dbReference>
<evidence type="ECO:0000256" key="2">
    <source>
        <dbReference type="ARBA" id="ARBA00022801"/>
    </source>
</evidence>
<dbReference type="InterPro" id="IPR009003">
    <property type="entry name" value="Peptidase_S1_PA"/>
</dbReference>
<keyword evidence="2" id="KW-0378">Hydrolase</keyword>
<dbReference type="KEGG" id="afx:JZ786_00380"/>
<keyword evidence="4" id="KW-0472">Membrane</keyword>
<evidence type="ECO:0000256" key="4">
    <source>
        <dbReference type="SAM" id="Phobius"/>
    </source>
</evidence>
<organism evidence="6 7">
    <name type="scientific">Alicyclobacillus mengziensis</name>
    <dbReference type="NCBI Taxonomy" id="2931921"/>
    <lineage>
        <taxon>Bacteria</taxon>
        <taxon>Bacillati</taxon>
        <taxon>Bacillota</taxon>
        <taxon>Bacilli</taxon>
        <taxon>Bacillales</taxon>
        <taxon>Alicyclobacillaceae</taxon>
        <taxon>Alicyclobacillus</taxon>
    </lineage>
</organism>
<dbReference type="EMBL" id="CP071182">
    <property type="protein sequence ID" value="QSO47563.1"/>
    <property type="molecule type" value="Genomic_DNA"/>
</dbReference>
<feature type="transmembrane region" description="Helical" evidence="4">
    <location>
        <begin position="6"/>
        <end position="25"/>
    </location>
</feature>
<dbReference type="PROSITE" id="PS50853">
    <property type="entry name" value="FN3"/>
    <property type="match status" value="1"/>
</dbReference>
<dbReference type="SUPFAM" id="SSF50494">
    <property type="entry name" value="Trypsin-like serine proteases"/>
    <property type="match status" value="1"/>
</dbReference>
<keyword evidence="1" id="KW-0645">Protease</keyword>
<dbReference type="InterPro" id="IPR036116">
    <property type="entry name" value="FN3_sf"/>
</dbReference>
<protein>
    <submittedName>
        <fullName evidence="6">Trypsin-like peptidase domain-containing protein</fullName>
    </submittedName>
</protein>
<dbReference type="SUPFAM" id="SSF49265">
    <property type="entry name" value="Fibronectin type III"/>
    <property type="match status" value="1"/>
</dbReference>
<keyword evidence="7" id="KW-1185">Reference proteome</keyword>
<dbReference type="SMART" id="SM00060">
    <property type="entry name" value="FN3"/>
    <property type="match status" value="1"/>
</dbReference>
<keyword evidence="4" id="KW-1133">Transmembrane helix</keyword>
<dbReference type="Pfam" id="PF13365">
    <property type="entry name" value="Trypsin_2"/>
    <property type="match status" value="1"/>
</dbReference>
<sequence length="359" mass="38621">MRVWVFAAIVGANVFSIGAIAYVYLSTRPHSNVSETKVSSSSVPADQFVVNTTPPVQKTPLHTATVPIPASPSGVRVSSVGSSFVSLSWNDSVMDRNAYIVYRGTTPVFRQARVVDSTTGTSFIDRYVQPNTVYYYWVASQNAAGTSTPKTAVKVQTYLSWSQIEQRYQDSVVKIKTYTSDLGVLGSYVEGTGWFAPGGYIVTNWHVIRNWHWDIDVILHHDGGQYKGQLYHAKVVYESKSHDLAILKLNNGWSGNPLRIASASAVAGQRVAALGHPGGEALTLTQGRVVATGVAQSVSSIGTLPDMTRSTIPCVGGSSGSPVFDGYGQVVGVMESADPNDGNISYFVPATFLSQWGIN</sequence>
<reference evidence="6 7" key="1">
    <citation type="submission" date="2021-02" db="EMBL/GenBank/DDBJ databases">
        <title>Alicyclobacillus curvatus sp. nov. and Alicyclobacillus mengziensis sp. nov., two acidophilic bacteria isolated from acid mine drainage.</title>
        <authorList>
            <person name="Huang Y."/>
        </authorList>
    </citation>
    <scope>NUCLEOTIDE SEQUENCE [LARGE SCALE GENOMIC DNA]</scope>
    <source>
        <strain evidence="6 7">S30H14</strain>
    </source>
</reference>
<dbReference type="AlphaFoldDB" id="A0A9X7VYR2"/>
<gene>
    <name evidence="6" type="ORF">JZ786_00380</name>
</gene>
<evidence type="ECO:0000256" key="3">
    <source>
        <dbReference type="ARBA" id="ARBA00022825"/>
    </source>
</evidence>
<evidence type="ECO:0000313" key="6">
    <source>
        <dbReference type="EMBL" id="QSO47563.1"/>
    </source>
</evidence>
<accession>A0A9X7VYR2</accession>
<dbReference type="InterPro" id="IPR003961">
    <property type="entry name" value="FN3_dom"/>
</dbReference>
<evidence type="ECO:0000259" key="5">
    <source>
        <dbReference type="PROSITE" id="PS50853"/>
    </source>
</evidence>
<evidence type="ECO:0000256" key="1">
    <source>
        <dbReference type="ARBA" id="ARBA00022670"/>
    </source>
</evidence>
<dbReference type="GO" id="GO:0004252">
    <property type="term" value="F:serine-type endopeptidase activity"/>
    <property type="evidence" value="ECO:0007669"/>
    <property type="project" value="InterPro"/>
</dbReference>
<dbReference type="Gene3D" id="2.40.10.120">
    <property type="match status" value="1"/>
</dbReference>
<dbReference type="InterPro" id="IPR013783">
    <property type="entry name" value="Ig-like_fold"/>
</dbReference>
<dbReference type="Gene3D" id="2.60.40.10">
    <property type="entry name" value="Immunoglobulins"/>
    <property type="match status" value="1"/>
</dbReference>
<evidence type="ECO:0000313" key="7">
    <source>
        <dbReference type="Proteomes" id="UP000663505"/>
    </source>
</evidence>
<keyword evidence="3" id="KW-0720">Serine protease</keyword>
<dbReference type="PRINTS" id="PR00834">
    <property type="entry name" value="PROTEASES2C"/>
</dbReference>
<dbReference type="PANTHER" id="PTHR43343:SF3">
    <property type="entry name" value="PROTEASE DO-LIKE 8, CHLOROPLASTIC"/>
    <property type="match status" value="1"/>
</dbReference>
<dbReference type="GO" id="GO:0006508">
    <property type="term" value="P:proteolysis"/>
    <property type="evidence" value="ECO:0007669"/>
    <property type="project" value="UniProtKB-KW"/>
</dbReference>